<reference evidence="1 2" key="1">
    <citation type="submission" date="2020-08" db="EMBL/GenBank/DDBJ databases">
        <title>Novel species isolated from subtropical streams in China.</title>
        <authorList>
            <person name="Lu H."/>
        </authorList>
    </citation>
    <scope>NUCLEOTIDE SEQUENCE [LARGE SCALE GENOMIC DNA]</scope>
    <source>
        <strain evidence="1 2">KCTC 52442</strain>
    </source>
</reference>
<evidence type="ECO:0000313" key="2">
    <source>
        <dbReference type="Proteomes" id="UP000643610"/>
    </source>
</evidence>
<keyword evidence="2" id="KW-1185">Reference proteome</keyword>
<comment type="caution">
    <text evidence="1">The sequence shown here is derived from an EMBL/GenBank/DDBJ whole genome shotgun (WGS) entry which is preliminary data.</text>
</comment>
<gene>
    <name evidence="1" type="ORF">H8K33_01410</name>
</gene>
<accession>A0ABR6XKX1</accession>
<protein>
    <submittedName>
        <fullName evidence="1">Uncharacterized protein</fullName>
    </submittedName>
</protein>
<name>A0ABR6XKX1_9BURK</name>
<organism evidence="1 2">
    <name type="scientific">Undibacterium amnicola</name>
    <dbReference type="NCBI Taxonomy" id="1834038"/>
    <lineage>
        <taxon>Bacteria</taxon>
        <taxon>Pseudomonadati</taxon>
        <taxon>Pseudomonadota</taxon>
        <taxon>Betaproteobacteria</taxon>
        <taxon>Burkholderiales</taxon>
        <taxon>Oxalobacteraceae</taxon>
        <taxon>Undibacterium</taxon>
    </lineage>
</organism>
<proteinExistence type="predicted"/>
<dbReference type="Proteomes" id="UP000643610">
    <property type="component" value="Unassembled WGS sequence"/>
</dbReference>
<dbReference type="EMBL" id="JACOFU010000001">
    <property type="protein sequence ID" value="MBC3830160.1"/>
    <property type="molecule type" value="Genomic_DNA"/>
</dbReference>
<sequence length="118" mass="13514">MANANETPLLRCKVSYAGTTHTINTEFIKDPYLAPMHDIGGRFSFKAVMVGANKKIAYIKLYAYLQGRELDFPIHQATYLKPIQVSKSMKALTPFNHLYAGEVERELQYQCFLGWNHK</sequence>
<evidence type="ECO:0000313" key="1">
    <source>
        <dbReference type="EMBL" id="MBC3830160.1"/>
    </source>
</evidence>